<comment type="caution">
    <text evidence="1">The sequence shown here is derived from an EMBL/GenBank/DDBJ whole genome shotgun (WGS) entry which is preliminary data.</text>
</comment>
<accession>A0ACC5RA15</accession>
<reference evidence="1" key="1">
    <citation type="submission" date="2021-01" db="EMBL/GenBank/DDBJ databases">
        <authorList>
            <person name="Sun Q."/>
        </authorList>
    </citation>
    <scope>NUCLEOTIDE SEQUENCE</scope>
    <source>
        <strain evidence="1">YIM B02566</strain>
    </source>
</reference>
<evidence type="ECO:0000313" key="2">
    <source>
        <dbReference type="Proteomes" id="UP000616151"/>
    </source>
</evidence>
<proteinExistence type="predicted"/>
<name>A0ACC5RA15_9HYPH</name>
<keyword evidence="2" id="KW-1185">Reference proteome</keyword>
<keyword evidence="1" id="KW-0031">Aminopeptidase</keyword>
<protein>
    <submittedName>
        <fullName evidence="1">Aminopeptidase P family protein</fullName>
    </submittedName>
</protein>
<keyword evidence="1" id="KW-0645">Protease</keyword>
<dbReference type="Proteomes" id="UP000616151">
    <property type="component" value="Unassembled WGS sequence"/>
</dbReference>
<dbReference type="EMBL" id="JAENHL010000008">
    <property type="protein sequence ID" value="MBK1869503.1"/>
    <property type="molecule type" value="Genomic_DNA"/>
</dbReference>
<keyword evidence="1" id="KW-0378">Hydrolase</keyword>
<evidence type="ECO:0000313" key="1">
    <source>
        <dbReference type="EMBL" id="MBK1869503.1"/>
    </source>
</evidence>
<sequence length="420" mass="47597">MDVKVFSDPRKPAYLNFDAGSKPLKDPISPATLARVRAYRHGRIKQKLVEHDCAAILVYDPLNIRYATDCSDMQIWTMHNPSRYALIFADGPTICFEYAQALHLAEGLPMVDEVRPCTSWFYFASGPRLTESAGKWADEIADLMRQHGGGNKRLAVDKIEPLGVDLLRARGFTLVEGQELTETARMIKSPDELELMGWTIKVCEAGMWRMRENSLPGKSENEVWAELHYENIRNGGEWIETRLLAIGERTYPWFKECSGHVGKEGDMLSFDTDLIGPYGYCADLSRAWTVGLVKPKPMQKELYAFALEQIMHNWSIIKPGMSFREFNDKSLRMPEEYHENRYGVALHGVGLCDEYPSVPTHVDMDKGKGYDGVFEPGMCLCVESCTGSKRAGETVKLEIQVVVTETGTERLDNFPFEDWV</sequence>
<gene>
    <name evidence="1" type="ORF">JHL16_24295</name>
</gene>
<organism evidence="1 2">
    <name type="scientific">Taklimakanibacter albus</name>
    <dbReference type="NCBI Taxonomy" id="2800327"/>
    <lineage>
        <taxon>Bacteria</taxon>
        <taxon>Pseudomonadati</taxon>
        <taxon>Pseudomonadota</taxon>
        <taxon>Alphaproteobacteria</taxon>
        <taxon>Hyphomicrobiales</taxon>
        <taxon>Aestuariivirgaceae</taxon>
        <taxon>Taklimakanibacter</taxon>
    </lineage>
</organism>